<accession>A0AA46X478</accession>
<sequence>MLRYLTLHEVADRVGITYNTAKGYLRKGVLPQADASIGPRFGWLPETVDAWMETRPGRGRRVHTGTPPTRVRLRSGPRKL</sequence>
<dbReference type="EMBL" id="CP083975">
    <property type="protein sequence ID" value="UZF48016.1"/>
    <property type="molecule type" value="Genomic_DNA"/>
</dbReference>
<dbReference type="SUPFAM" id="SSF46955">
    <property type="entry name" value="Putative DNA-binding domain"/>
    <property type="match status" value="1"/>
</dbReference>
<name>A0AA46X478_RHORH</name>
<gene>
    <name evidence="2" type="ORF">KUM34_026820</name>
</gene>
<feature type="compositionally biased region" description="Basic residues" evidence="1">
    <location>
        <begin position="71"/>
        <end position="80"/>
    </location>
</feature>
<organism evidence="2 3">
    <name type="scientific">Rhodococcus rhodochrous</name>
    <dbReference type="NCBI Taxonomy" id="1829"/>
    <lineage>
        <taxon>Bacteria</taxon>
        <taxon>Bacillati</taxon>
        <taxon>Actinomycetota</taxon>
        <taxon>Actinomycetes</taxon>
        <taxon>Mycobacteriales</taxon>
        <taxon>Nocardiaceae</taxon>
        <taxon>Rhodococcus</taxon>
    </lineage>
</organism>
<keyword evidence="2" id="KW-0614">Plasmid</keyword>
<feature type="region of interest" description="Disordered" evidence="1">
    <location>
        <begin position="57"/>
        <end position="80"/>
    </location>
</feature>
<geneLocation type="plasmid" evidence="2 3">
    <name>pGD02.2.1</name>
</geneLocation>
<reference evidence="2 3" key="1">
    <citation type="journal article" date="2021" name="Front. Microbiol.">
        <title>Bacterial Transformation of Aromatic Monomers in Softwood Black Liquor.</title>
        <authorList>
            <person name="Navas L.E."/>
            <person name="Dexter G."/>
            <person name="Liu J."/>
            <person name="Levy-Booth D."/>
            <person name="Cho M."/>
            <person name="Jang S.K."/>
            <person name="Mansfield S.D."/>
            <person name="Renneckar S."/>
            <person name="Mohn W.W."/>
            <person name="Eltis L.D."/>
        </authorList>
    </citation>
    <scope>NUCLEOTIDE SEQUENCE [LARGE SCALE GENOMIC DNA]</scope>
    <source>
        <strain evidence="2 3">GD02</strain>
    </source>
</reference>
<proteinExistence type="predicted"/>
<dbReference type="Proteomes" id="UP001162740">
    <property type="component" value="Plasmid pGD02.2.1"/>
</dbReference>
<dbReference type="AlphaFoldDB" id="A0AA46X478"/>
<dbReference type="InterPro" id="IPR009061">
    <property type="entry name" value="DNA-bd_dom_put_sf"/>
</dbReference>
<evidence type="ECO:0000313" key="2">
    <source>
        <dbReference type="EMBL" id="UZF48016.1"/>
    </source>
</evidence>
<protein>
    <submittedName>
        <fullName evidence="2">Uncharacterized protein</fullName>
    </submittedName>
</protein>
<evidence type="ECO:0000313" key="3">
    <source>
        <dbReference type="Proteomes" id="UP001162740"/>
    </source>
</evidence>
<evidence type="ECO:0000256" key="1">
    <source>
        <dbReference type="SAM" id="MobiDB-lite"/>
    </source>
</evidence>